<proteinExistence type="predicted"/>
<gene>
    <name evidence="2" type="ORF">GCM10023340_14680</name>
</gene>
<sequence length="191" mass="20417">MRLPIPGPSDVRQVLDRGRDQLQALVDAVPRVLALLDAAEVVVARAAVALDRVEAVTRDAATVALETATVVDLAQAEVMRVAGLVERLAPTLTTLLPLAERVAAATGPDDVDAAVRLTNRLPGLTDRVEHDVLPVIDLLRSVAPDLRELLDVSRELNEMLGHVPGMGRIKKNLEREAEESGEPEASGAAER</sequence>
<organism evidence="2 3">
    <name type="scientific">Nocardioides marinquilinus</name>
    <dbReference type="NCBI Taxonomy" id="1210400"/>
    <lineage>
        <taxon>Bacteria</taxon>
        <taxon>Bacillati</taxon>
        <taxon>Actinomycetota</taxon>
        <taxon>Actinomycetes</taxon>
        <taxon>Propionibacteriales</taxon>
        <taxon>Nocardioidaceae</taxon>
        <taxon>Nocardioides</taxon>
    </lineage>
</organism>
<reference evidence="3" key="1">
    <citation type="journal article" date="2019" name="Int. J. Syst. Evol. Microbiol.">
        <title>The Global Catalogue of Microorganisms (GCM) 10K type strain sequencing project: providing services to taxonomists for standard genome sequencing and annotation.</title>
        <authorList>
            <consortium name="The Broad Institute Genomics Platform"/>
            <consortium name="The Broad Institute Genome Sequencing Center for Infectious Disease"/>
            <person name="Wu L."/>
            <person name="Ma J."/>
        </authorList>
    </citation>
    <scope>NUCLEOTIDE SEQUENCE [LARGE SCALE GENOMIC DNA]</scope>
    <source>
        <strain evidence="3">JCM 18459</strain>
    </source>
</reference>
<dbReference type="EMBL" id="BAABKG010000002">
    <property type="protein sequence ID" value="GAA5145410.1"/>
    <property type="molecule type" value="Genomic_DNA"/>
</dbReference>
<evidence type="ECO:0000313" key="2">
    <source>
        <dbReference type="EMBL" id="GAA5145410.1"/>
    </source>
</evidence>
<keyword evidence="3" id="KW-1185">Reference proteome</keyword>
<name>A0ABP9PGP1_9ACTN</name>
<evidence type="ECO:0000313" key="3">
    <source>
        <dbReference type="Proteomes" id="UP001500221"/>
    </source>
</evidence>
<evidence type="ECO:0008006" key="4">
    <source>
        <dbReference type="Google" id="ProtNLM"/>
    </source>
</evidence>
<feature type="region of interest" description="Disordered" evidence="1">
    <location>
        <begin position="172"/>
        <end position="191"/>
    </location>
</feature>
<dbReference type="Proteomes" id="UP001500221">
    <property type="component" value="Unassembled WGS sequence"/>
</dbReference>
<protein>
    <recommendedName>
        <fullName evidence="4">Ribulose 1,5-bisphosphate carboxylase large subunit</fullName>
    </recommendedName>
</protein>
<evidence type="ECO:0000256" key="1">
    <source>
        <dbReference type="SAM" id="MobiDB-lite"/>
    </source>
</evidence>
<dbReference type="RefSeq" id="WP_345456337.1">
    <property type="nucleotide sequence ID" value="NZ_BAABKG010000002.1"/>
</dbReference>
<comment type="caution">
    <text evidence="2">The sequence shown here is derived from an EMBL/GenBank/DDBJ whole genome shotgun (WGS) entry which is preliminary data.</text>
</comment>
<accession>A0ABP9PGP1</accession>